<dbReference type="Pfam" id="PF03473">
    <property type="entry name" value="MOSC"/>
    <property type="match status" value="1"/>
</dbReference>
<keyword evidence="3" id="KW-1185">Reference proteome</keyword>
<evidence type="ECO:0000313" key="2">
    <source>
        <dbReference type="EMBL" id="MCR1899591.1"/>
    </source>
</evidence>
<dbReference type="PANTHER" id="PTHR36930:SF1">
    <property type="entry name" value="MOSC DOMAIN-CONTAINING PROTEIN"/>
    <property type="match status" value="1"/>
</dbReference>
<accession>A0AAE3HG83</accession>
<dbReference type="GO" id="GO:0003824">
    <property type="term" value="F:catalytic activity"/>
    <property type="evidence" value="ECO:0007669"/>
    <property type="project" value="InterPro"/>
</dbReference>
<dbReference type="PANTHER" id="PTHR36930">
    <property type="entry name" value="METAL-SULFUR CLUSTER BIOSYNTHESIS PROTEINS YUAD-RELATED"/>
    <property type="match status" value="1"/>
</dbReference>
<dbReference type="InterPro" id="IPR052716">
    <property type="entry name" value="MOSC_domain"/>
</dbReference>
<dbReference type="PROSITE" id="PS51340">
    <property type="entry name" value="MOSC"/>
    <property type="match status" value="1"/>
</dbReference>
<sequence length="147" mass="15853">MAKVVAVNISEKKGTVKKPIEVGNFKINHGLEGDAHAGNWHRQVSLLAQESIDKMIALGVDGLDAGKFAENITTQGIELHTLPVGTRLKIGETLQEVTQIGKKCHSGCEISQQVGMCIMPTEGIFTIILKNGTVRPGDVIQILNEEN</sequence>
<dbReference type="SUPFAM" id="SSF50800">
    <property type="entry name" value="PK beta-barrel domain-like"/>
    <property type="match status" value="1"/>
</dbReference>
<dbReference type="Gene3D" id="2.40.33.20">
    <property type="entry name" value="PK beta-barrel domain-like"/>
    <property type="match status" value="1"/>
</dbReference>
<dbReference type="AlphaFoldDB" id="A0AAE3HG83"/>
<dbReference type="InterPro" id="IPR011037">
    <property type="entry name" value="Pyrv_Knase-like_insert_dom_sf"/>
</dbReference>
<feature type="domain" description="MOSC" evidence="1">
    <location>
        <begin position="14"/>
        <end position="143"/>
    </location>
</feature>
<dbReference type="InterPro" id="IPR005302">
    <property type="entry name" value="MoCF_Sase_C"/>
</dbReference>
<dbReference type="GO" id="GO:0030151">
    <property type="term" value="F:molybdenum ion binding"/>
    <property type="evidence" value="ECO:0007669"/>
    <property type="project" value="InterPro"/>
</dbReference>
<reference evidence="2" key="1">
    <citation type="submission" date="2022-07" db="EMBL/GenBank/DDBJ databases">
        <title>Enhanced cultured diversity of the mouse gut microbiota enables custom-made synthetic communities.</title>
        <authorList>
            <person name="Afrizal A."/>
        </authorList>
    </citation>
    <scope>NUCLEOTIDE SEQUENCE</scope>
    <source>
        <strain evidence="2">DSM 28593</strain>
    </source>
</reference>
<name>A0AAE3HG83_9FIRM</name>
<evidence type="ECO:0000313" key="3">
    <source>
        <dbReference type="Proteomes" id="UP001205748"/>
    </source>
</evidence>
<protein>
    <submittedName>
        <fullName evidence="2">MOSC domain-containing protein</fullName>
    </submittedName>
</protein>
<dbReference type="EMBL" id="JANKAS010000011">
    <property type="protein sequence ID" value="MCR1899591.1"/>
    <property type="molecule type" value="Genomic_DNA"/>
</dbReference>
<dbReference type="Proteomes" id="UP001205748">
    <property type="component" value="Unassembled WGS sequence"/>
</dbReference>
<dbReference type="RefSeq" id="WP_257532111.1">
    <property type="nucleotide sequence ID" value="NZ_JANKAS010000011.1"/>
</dbReference>
<evidence type="ECO:0000259" key="1">
    <source>
        <dbReference type="PROSITE" id="PS51340"/>
    </source>
</evidence>
<gene>
    <name evidence="2" type="ORF">NSA47_11450</name>
</gene>
<comment type="caution">
    <text evidence="2">The sequence shown here is derived from an EMBL/GenBank/DDBJ whole genome shotgun (WGS) entry which is preliminary data.</text>
</comment>
<organism evidence="2 3">
    <name type="scientific">Irregularibacter muris</name>
    <dbReference type="NCBI Taxonomy" id="1796619"/>
    <lineage>
        <taxon>Bacteria</taxon>
        <taxon>Bacillati</taxon>
        <taxon>Bacillota</taxon>
        <taxon>Clostridia</taxon>
        <taxon>Eubacteriales</taxon>
        <taxon>Eubacteriaceae</taxon>
        <taxon>Irregularibacter</taxon>
    </lineage>
</organism>
<proteinExistence type="predicted"/>
<dbReference type="GO" id="GO:0030170">
    <property type="term" value="F:pyridoxal phosphate binding"/>
    <property type="evidence" value="ECO:0007669"/>
    <property type="project" value="InterPro"/>
</dbReference>